<dbReference type="InterPro" id="IPR003961">
    <property type="entry name" value="FN3_dom"/>
</dbReference>
<feature type="disulfide bond" evidence="25">
    <location>
        <begin position="1181"/>
        <end position="1199"/>
    </location>
</feature>
<keyword evidence="11" id="KW-1003">Cell membrane</keyword>
<keyword evidence="14" id="KW-0677">Repeat</keyword>
<dbReference type="InterPro" id="IPR002172">
    <property type="entry name" value="LDrepeatLR_classA_rpt"/>
</dbReference>
<evidence type="ECO:0000313" key="30">
    <source>
        <dbReference type="Proteomes" id="UP001164746"/>
    </source>
</evidence>
<evidence type="ECO:0000256" key="2">
    <source>
        <dbReference type="ARBA" id="ARBA00004158"/>
    </source>
</evidence>
<evidence type="ECO:0000256" key="20">
    <source>
        <dbReference type="ARBA" id="ARBA00023170"/>
    </source>
</evidence>
<dbReference type="Gene3D" id="3.30.60.270">
    <property type="match status" value="1"/>
</dbReference>
<feature type="disulfide bond" evidence="25">
    <location>
        <begin position="1139"/>
        <end position="1157"/>
    </location>
</feature>
<dbReference type="PROSITE" id="PS50853">
    <property type="entry name" value="FN3"/>
    <property type="match status" value="4"/>
</dbReference>
<feature type="disulfide bond" evidence="25">
    <location>
        <begin position="1093"/>
        <end position="1105"/>
    </location>
</feature>
<feature type="domain" description="Fibronectin type-III" evidence="28">
    <location>
        <begin position="1713"/>
        <end position="1801"/>
    </location>
</feature>
<feature type="disulfide bond" evidence="25">
    <location>
        <begin position="1275"/>
        <end position="1290"/>
    </location>
</feature>
<feature type="signal peptide" evidence="27">
    <location>
        <begin position="1"/>
        <end position="19"/>
    </location>
</feature>
<feature type="domain" description="Fibronectin type-III" evidence="28">
    <location>
        <begin position="1908"/>
        <end position="2004"/>
    </location>
</feature>
<keyword evidence="12" id="KW-0245">EGF-like domain</keyword>
<feature type="disulfide bond" evidence="25">
    <location>
        <begin position="1100"/>
        <end position="1118"/>
    </location>
</feature>
<evidence type="ECO:0000256" key="3">
    <source>
        <dbReference type="ARBA" id="ARBA00004212"/>
    </source>
</evidence>
<keyword evidence="18" id="KW-0472">Membrane</keyword>
<evidence type="ECO:0000256" key="27">
    <source>
        <dbReference type="SAM" id="SignalP"/>
    </source>
</evidence>
<keyword evidence="20" id="KW-0675">Receptor</keyword>
<dbReference type="Gene3D" id="2.10.70.80">
    <property type="match status" value="1"/>
</dbReference>
<dbReference type="InterPro" id="IPR000033">
    <property type="entry name" value="LDLR_classB_rpt"/>
</dbReference>
<accession>A0ABY7EAK5</accession>
<feature type="disulfide bond" evidence="25">
    <location>
        <begin position="1349"/>
        <end position="1367"/>
    </location>
</feature>
<dbReference type="InterPro" id="IPR031778">
    <property type="entry name" value="Sortilin_N"/>
</dbReference>
<dbReference type="SUPFAM" id="SSF63825">
    <property type="entry name" value="YWTD domain"/>
    <property type="match status" value="1"/>
</dbReference>
<evidence type="ECO:0000256" key="25">
    <source>
        <dbReference type="PROSITE-ProRule" id="PRU00124"/>
    </source>
</evidence>
<evidence type="ECO:0000256" key="23">
    <source>
        <dbReference type="ARBA" id="ARBA00029896"/>
    </source>
</evidence>
<dbReference type="EMBL" id="CP111016">
    <property type="protein sequence ID" value="WAR05449.1"/>
    <property type="molecule type" value="Genomic_DNA"/>
</dbReference>
<dbReference type="Gene3D" id="2.120.10.30">
    <property type="entry name" value="TolB, C-terminal domain"/>
    <property type="match status" value="1"/>
</dbReference>
<evidence type="ECO:0000313" key="29">
    <source>
        <dbReference type="EMBL" id="WAR05449.1"/>
    </source>
</evidence>
<feature type="disulfide bond" evidence="25">
    <location>
        <begin position="1322"/>
        <end position="1337"/>
    </location>
</feature>
<keyword evidence="27" id="KW-0732">Signal</keyword>
<evidence type="ECO:0000256" key="11">
    <source>
        <dbReference type="ARBA" id="ARBA00022475"/>
    </source>
</evidence>
<keyword evidence="16" id="KW-0256">Endoplasmic reticulum</keyword>
<dbReference type="Gene3D" id="4.10.400.10">
    <property type="entry name" value="Low-density Lipoprotein Receptor"/>
    <property type="match status" value="10"/>
</dbReference>
<dbReference type="Pfam" id="PF00041">
    <property type="entry name" value="fn3"/>
    <property type="match status" value="1"/>
</dbReference>
<dbReference type="PROSITE" id="PS01209">
    <property type="entry name" value="LDLRA_1"/>
    <property type="match status" value="5"/>
</dbReference>
<proteinExistence type="inferred from homology"/>
<evidence type="ECO:0000256" key="19">
    <source>
        <dbReference type="ARBA" id="ARBA00023157"/>
    </source>
</evidence>
<dbReference type="InterPro" id="IPR023415">
    <property type="entry name" value="LDLR_class-A_CS"/>
</dbReference>
<feature type="repeat" description="LDL-receptor class B" evidence="26">
    <location>
        <begin position="851"/>
        <end position="894"/>
    </location>
</feature>
<evidence type="ECO:0000256" key="7">
    <source>
        <dbReference type="ARBA" id="ARBA00004545"/>
    </source>
</evidence>
<dbReference type="CDD" id="cd00112">
    <property type="entry name" value="LDLa"/>
    <property type="match status" value="9"/>
</dbReference>
<feature type="disulfide bond" evidence="25">
    <location>
        <begin position="1342"/>
        <end position="1354"/>
    </location>
</feature>
<reference evidence="29" key="1">
    <citation type="submission" date="2022-11" db="EMBL/GenBank/DDBJ databases">
        <title>Centuries of genome instability and evolution in soft-shell clam transmissible cancer (bioRxiv).</title>
        <authorList>
            <person name="Hart S.F.M."/>
            <person name="Yonemitsu M.A."/>
            <person name="Giersch R.M."/>
            <person name="Beal B.F."/>
            <person name="Arriagada G."/>
            <person name="Davis B.W."/>
            <person name="Ostrander E.A."/>
            <person name="Goff S.P."/>
            <person name="Metzger M.J."/>
        </authorList>
    </citation>
    <scope>NUCLEOTIDE SEQUENCE</scope>
    <source>
        <strain evidence="29">MELC-2E11</strain>
        <tissue evidence="29">Siphon/mantle</tissue>
    </source>
</reference>
<evidence type="ECO:0000256" key="16">
    <source>
        <dbReference type="ARBA" id="ARBA00022824"/>
    </source>
</evidence>
<keyword evidence="15" id="KW-0967">Endosome</keyword>
<feature type="disulfide bond" evidence="25">
    <location>
        <begin position="1193"/>
        <end position="1208"/>
    </location>
</feature>
<evidence type="ECO:0000256" key="10">
    <source>
        <dbReference type="ARBA" id="ARBA00022448"/>
    </source>
</evidence>
<dbReference type="SUPFAM" id="SSF57424">
    <property type="entry name" value="LDL receptor-like module"/>
    <property type="match status" value="10"/>
</dbReference>
<keyword evidence="30" id="KW-1185">Reference proteome</keyword>
<feature type="disulfide bond" evidence="25">
    <location>
        <begin position="1235"/>
        <end position="1250"/>
    </location>
</feature>
<dbReference type="InterPro" id="IPR031777">
    <property type="entry name" value="Sortilin_C"/>
</dbReference>
<organism evidence="29 30">
    <name type="scientific">Mya arenaria</name>
    <name type="common">Soft-shell clam</name>
    <dbReference type="NCBI Taxonomy" id="6604"/>
    <lineage>
        <taxon>Eukaryota</taxon>
        <taxon>Metazoa</taxon>
        <taxon>Spiralia</taxon>
        <taxon>Lophotrochozoa</taxon>
        <taxon>Mollusca</taxon>
        <taxon>Bivalvia</taxon>
        <taxon>Autobranchia</taxon>
        <taxon>Heteroconchia</taxon>
        <taxon>Euheterodonta</taxon>
        <taxon>Imparidentia</taxon>
        <taxon>Neoheterodontei</taxon>
        <taxon>Myida</taxon>
        <taxon>Myoidea</taxon>
        <taxon>Myidae</taxon>
        <taxon>Mya</taxon>
    </lineage>
</organism>
<evidence type="ECO:0000256" key="4">
    <source>
        <dbReference type="ARBA" id="ARBA00004251"/>
    </source>
</evidence>
<keyword evidence="13" id="KW-0254">Endocytosis</keyword>
<name>A0ABY7EAK5_MYAAR</name>
<feature type="disulfide bond" evidence="25">
    <location>
        <begin position="1112"/>
        <end position="1127"/>
    </location>
</feature>
<feature type="disulfide bond" evidence="25">
    <location>
        <begin position="1361"/>
        <end position="1376"/>
    </location>
</feature>
<evidence type="ECO:0000256" key="5">
    <source>
        <dbReference type="ARBA" id="ARBA00004393"/>
    </source>
</evidence>
<keyword evidence="19 25" id="KW-1015">Disulfide bond</keyword>
<dbReference type="PROSITE" id="PS50068">
    <property type="entry name" value="LDLRA_2"/>
    <property type="match status" value="10"/>
</dbReference>
<dbReference type="CDD" id="cd00063">
    <property type="entry name" value="FN3"/>
    <property type="match status" value="4"/>
</dbReference>
<evidence type="ECO:0000256" key="13">
    <source>
        <dbReference type="ARBA" id="ARBA00022583"/>
    </source>
</evidence>
<evidence type="ECO:0000256" key="22">
    <source>
        <dbReference type="ARBA" id="ARBA00023329"/>
    </source>
</evidence>
<protein>
    <recommendedName>
        <fullName evidence="9">Sortilin-related receptor</fullName>
    </recommendedName>
    <alternativeName>
        <fullName evidence="23">Low-density lipoprotein receptor relative with 11 ligand-binding repeats</fullName>
    </alternativeName>
    <alternativeName>
        <fullName evidence="24">Sorting protein-related receptor containing LDLR class A repeats</fullName>
    </alternativeName>
</protein>
<dbReference type="InterPro" id="IPR011042">
    <property type="entry name" value="6-blade_b-propeller_TolB-like"/>
</dbReference>
<evidence type="ECO:0000256" key="17">
    <source>
        <dbReference type="ARBA" id="ARBA00023034"/>
    </source>
</evidence>
<dbReference type="PRINTS" id="PR00261">
    <property type="entry name" value="LDLRECEPTOR"/>
</dbReference>
<dbReference type="Gene3D" id="2.130.10.10">
    <property type="entry name" value="YVTN repeat-like/Quinoprotein amine dehydrogenase"/>
    <property type="match status" value="1"/>
</dbReference>
<evidence type="ECO:0000256" key="8">
    <source>
        <dbReference type="ARBA" id="ARBA00007041"/>
    </source>
</evidence>
<dbReference type="Pfam" id="PF15902">
    <property type="entry name" value="Sortilin-Vps10"/>
    <property type="match status" value="1"/>
</dbReference>
<evidence type="ECO:0000256" key="24">
    <source>
        <dbReference type="ARBA" id="ARBA00032450"/>
    </source>
</evidence>
<evidence type="ECO:0000256" key="9">
    <source>
        <dbReference type="ARBA" id="ARBA00013467"/>
    </source>
</evidence>
<dbReference type="Pfam" id="PF00057">
    <property type="entry name" value="Ldl_recept_a"/>
    <property type="match status" value="8"/>
</dbReference>
<evidence type="ECO:0000256" key="18">
    <source>
        <dbReference type="ARBA" id="ARBA00023136"/>
    </source>
</evidence>
<evidence type="ECO:0000259" key="28">
    <source>
        <dbReference type="PROSITE" id="PS50853"/>
    </source>
</evidence>
<keyword evidence="21" id="KW-0325">Glycoprotein</keyword>
<comment type="caution">
    <text evidence="25">Lacks conserved residue(s) required for the propagation of feature annotation.</text>
</comment>
<sequence length="2044" mass="229386">MAKFLLLLGLFALTHKAELFDISNISKKLYIASHLRENGLTSGTRTVAVDLKHSVQKAEDTLENAVKSALRDRLNQRSRRDVSEGQHLPTKKEYAFNDSHTQMIIHWAGDDSDVVIALTKGPEISGRRSAGENSNVFISNDYGKSFHSIRDKLKTLDGRNATISQFISNPVYKSHYFFLDDVNQYIFTTYDYGSSIWRQRVDFKPTKILFHRSNYNFALALNDGKKLFLTQDFGQNWHYIASDVKSFYWEDSRYGNNDNCIYVHRVTNEEVGSVNRACNYGVHGTPNFNEETIISHAHDFEIQGPYMFVTKRQQLLGGTNYTHQFYVSYYRQAFEMARFDHNLKHLDYYVVDTTEDQILLCVNHGEGSTHLYVSDVNGTRFSLALDDVLYFHPNGSNKDSWLKYYLNEPFADVTKVAGLRGVYIATQLTNQTLTASNQRTLITYDKGGEWQLIEAPEYGTNGDRLACSTASNCSLHLSQKYDRLYAGSRTSPILSVSSAPAIVLGSGNVGQKKYMDDTLGLYVSADAGITWNQALLGKYLFAMLDHGGILVAVRYQTTTNQLLYSTDEGQQWHRYNFSDYKILVHGLLTEPGEKTTQLFLFGSNSTEHSWKVVAVNMSSVFNYMCSSNDYKNWSLPDNTKLHGCLLGRKLQIQRRVPHSNCYNGEDYTHVTTLNNCSCTREDFECDYGYKSMSEIWDPTLVSCIYDNESAAEQNPHQPRPCPAGTFYPYTRGYRKIPGDTCTGGEEHRYSPLQYACRVVDLDEVLLFATPTSVKRLVLPASADDNPSTLFSLARNISAISYQYSQNGCLFWADNAQRAIQKLCEDGKSRIQVLHNTSIGEITSLAYDWSGQNLFWIDRRDRVLEVSRQDGRFRRELIKGLYMDNPHSLVLDPRHGMMYWVDGAQIIQSWMDGTNSSVKSFYQMSGGSITSLALDEVEEKLYWFEEGFLHRVMSSRLDSSSPNLVKSMSSRVSALAVFKSNLIYATSSSISSCDKHSCMRSDLVQSFIYNTRSLMVMDSTTQNLNNTACKENGACSELCLLKPSGGGSSTLTPSRTCRCGTNTTLAVFAGGSNEQCCDKGFSHNASGKCAPQACAENEFQCSNLRCVNSLWKCDGDNDCGDFSDEMDCPKVTCEADYFTCGNGLCIPGMWKCDGDNDCPDSSDEGSASNCIYPTCGADKFSCSGGHCINKNWVCDMEEDCSDGSDERNCSRHINCTENEFSCPSGFPHCILRDNICDGVQNCAGGADEANCTKIICPSYKWQCLNSTSCIYPSWICDGDNDCPDRSDERNCNSTTTPAYPTTKPTCDFHCANGHVCIPRHEQCDGFDDCGDYSDEIGCSQNNCSTRDFKCRNNRCIPLWQRCNGRNECDDWSDELNCQTSTTINPFCRFDEFACTESRHQCIQRGLVCDGKPDCHNGEDENNCQGASCDPEHYFRCDRSSGCIMLRDKCNGQWNCPKGEDEVNCNSTELKPRTKVCPDQRLFPCKYDDMCLPYLMVCDGKMQCPHSSDENLPWCFNNVASDGHVSVKIESATEASVFWSQYNRTSEYIVSYAYLMQQNWHSFNKTGGHHNSLKLTGLHPAEHYSFTVYAILGNGRVMKYPTIQETTKDGVPDPPSSVHLEFKEELELDVTYFSPILTNGNIISYEVCLRDDPKTFQVCETEDGGKRRHVFYNSGSVKFQDKKVYVVQVAASTIGGKSGYKSSNITFGLQKITSYVGNINVEKVDTNGLKVTWTKPTSPVPIDNYVVQIQSSTYTESVTITETEHTFTDLCPATWYMVAVAANNKESGSGPEISTSSQTAGLDVPVPTHINVTLDGVTSVRVTWNASDNYTGDYIVYYDYKATELYSHKVQDFAFKKPVPSSKNSNLNPTTKLTDLRPCEVYYFRVGHSCQGSDLSQAVSIETGADLNAPPKDVRFEFNKMSKTDGQLLWSVCSKGLPAGYMVKYQETSSNKTARYMKPILENPEAQFQSTEIKGLLRGARYQIMVRMNSTGAQWSEMYDFLVEPYAAPTDVVFYLTSVTIDTDDGDSPLIRGFSDDEPLSDVLGI</sequence>
<dbReference type="InterPro" id="IPR006581">
    <property type="entry name" value="VPS10"/>
</dbReference>
<feature type="disulfide bond" evidence="25">
    <location>
        <begin position="1407"/>
        <end position="1422"/>
    </location>
</feature>
<dbReference type="SMART" id="SM00602">
    <property type="entry name" value="VPS10"/>
    <property type="match status" value="1"/>
</dbReference>
<dbReference type="InterPro" id="IPR036055">
    <property type="entry name" value="LDL_receptor-like_sf"/>
</dbReference>
<evidence type="ECO:0000256" key="26">
    <source>
        <dbReference type="PROSITE-ProRule" id="PRU00461"/>
    </source>
</evidence>
<dbReference type="SMART" id="SM00192">
    <property type="entry name" value="LDLa"/>
    <property type="match status" value="10"/>
</dbReference>
<keyword evidence="10" id="KW-0813">Transport</keyword>
<feature type="domain" description="Fibronectin type-III" evidence="28">
    <location>
        <begin position="1519"/>
        <end position="1608"/>
    </location>
</feature>
<dbReference type="SUPFAM" id="SSF49265">
    <property type="entry name" value="Fibronectin type III"/>
    <property type="match status" value="3"/>
</dbReference>
<dbReference type="PANTHER" id="PTHR12106">
    <property type="entry name" value="SORTILIN RELATED"/>
    <property type="match status" value="1"/>
</dbReference>
<keyword evidence="22" id="KW-0968">Cytoplasmic vesicle</keyword>
<dbReference type="SMART" id="SM00060">
    <property type="entry name" value="FN3"/>
    <property type="match status" value="5"/>
</dbReference>
<feature type="disulfide bond" evidence="25">
    <location>
        <begin position="1174"/>
        <end position="1186"/>
    </location>
</feature>
<evidence type="ECO:0000256" key="6">
    <source>
        <dbReference type="ARBA" id="ARBA00004480"/>
    </source>
</evidence>
<feature type="chain" id="PRO_5046251020" description="Sortilin-related receptor" evidence="27">
    <location>
        <begin position="20"/>
        <end position="2044"/>
    </location>
</feature>
<feature type="domain" description="Fibronectin type-III" evidence="28">
    <location>
        <begin position="1804"/>
        <end position="1904"/>
    </location>
</feature>
<dbReference type="InterPro" id="IPR015943">
    <property type="entry name" value="WD40/YVTN_repeat-like_dom_sf"/>
</dbReference>
<keyword evidence="17" id="KW-0333">Golgi apparatus</keyword>
<evidence type="ECO:0000256" key="15">
    <source>
        <dbReference type="ARBA" id="ARBA00022753"/>
    </source>
</evidence>
<feature type="disulfide bond" evidence="25">
    <location>
        <begin position="1132"/>
        <end position="1144"/>
    </location>
</feature>
<evidence type="ECO:0000256" key="1">
    <source>
        <dbReference type="ARBA" id="ARBA00004115"/>
    </source>
</evidence>
<gene>
    <name evidence="29" type="ORF">MAR_020818</name>
</gene>
<dbReference type="InterPro" id="IPR036116">
    <property type="entry name" value="FN3_sf"/>
</dbReference>
<evidence type="ECO:0000256" key="21">
    <source>
        <dbReference type="ARBA" id="ARBA00023180"/>
    </source>
</evidence>
<comment type="similarity">
    <text evidence="8">Belongs to the VPS10-related sortilin family. SORL1 subfamily.</text>
</comment>
<dbReference type="Gene3D" id="2.60.40.10">
    <property type="entry name" value="Immunoglobulins"/>
    <property type="match status" value="4"/>
</dbReference>
<dbReference type="SMART" id="SM00135">
    <property type="entry name" value="LY"/>
    <property type="match status" value="4"/>
</dbReference>
<dbReference type="SUPFAM" id="SSF110296">
    <property type="entry name" value="Oligoxyloglucan reducing end-specific cellobiohydrolase"/>
    <property type="match status" value="1"/>
</dbReference>
<dbReference type="Proteomes" id="UP001164746">
    <property type="component" value="Chromosome 5"/>
</dbReference>
<dbReference type="PROSITE" id="PS51120">
    <property type="entry name" value="LDLRB"/>
    <property type="match status" value="1"/>
</dbReference>
<feature type="disulfide bond" evidence="25">
    <location>
        <begin position="1448"/>
        <end position="1463"/>
    </location>
</feature>
<evidence type="ECO:0000256" key="14">
    <source>
        <dbReference type="ARBA" id="ARBA00022737"/>
    </source>
</evidence>
<evidence type="ECO:0000256" key="12">
    <source>
        <dbReference type="ARBA" id="ARBA00022536"/>
    </source>
</evidence>
<dbReference type="InterPro" id="IPR050310">
    <property type="entry name" value="VPS10-sortilin"/>
</dbReference>
<dbReference type="Pfam" id="PF15901">
    <property type="entry name" value="Sortilin_C"/>
    <property type="match status" value="1"/>
</dbReference>
<dbReference type="PANTHER" id="PTHR12106:SF27">
    <property type="entry name" value="SORTILIN-RELATED RECEPTOR"/>
    <property type="match status" value="1"/>
</dbReference>
<dbReference type="InterPro" id="IPR013783">
    <property type="entry name" value="Ig-like_fold"/>
</dbReference>
<comment type="subcellular location">
    <subcellularLocation>
        <location evidence="4">Cell membrane</location>
        <topology evidence="4">Single-pass type I membrane protein</topology>
    </subcellularLocation>
    <subcellularLocation>
        <location evidence="3">Cytoplasmic vesicle</location>
        <location evidence="3">Secretory vesicle membrane</location>
        <topology evidence="3">Single-pass type I membrane protein</topology>
    </subcellularLocation>
    <subcellularLocation>
        <location evidence="2">Early endosome membrane</location>
        <topology evidence="2">Single-pass type I membrane protein</topology>
    </subcellularLocation>
    <subcellularLocation>
        <location evidence="1">Endoplasmic reticulum membrane</location>
        <topology evidence="1">Single-pass type I membrane protein</topology>
    </subcellularLocation>
    <subcellularLocation>
        <location evidence="7">Endosome</location>
        <location evidence="7">Multivesicular body membrane</location>
        <topology evidence="7">Single-pass type I membrane protein</topology>
    </subcellularLocation>
    <subcellularLocation>
        <location evidence="5">Golgi apparatus</location>
        <location evidence="5">trans-Golgi network membrane</location>
        <topology evidence="5">Single-pass type I membrane protein</topology>
    </subcellularLocation>
    <subcellularLocation>
        <location evidence="6">Recycling endosome membrane</location>
        <topology evidence="6">Single-pass type I membrane protein</topology>
    </subcellularLocation>
</comment>